<keyword evidence="2" id="KW-1185">Reference proteome</keyword>
<evidence type="ECO:0000313" key="1">
    <source>
        <dbReference type="EMBL" id="KAJ8666712.1"/>
    </source>
</evidence>
<comment type="caution">
    <text evidence="1">The sequence shown here is derived from an EMBL/GenBank/DDBJ whole genome shotgun (WGS) entry which is preliminary data.</text>
</comment>
<gene>
    <name evidence="1" type="ORF">QAD02_008374</name>
</gene>
<proteinExistence type="predicted"/>
<organism evidence="1 2">
    <name type="scientific">Eretmocerus hayati</name>
    <dbReference type="NCBI Taxonomy" id="131215"/>
    <lineage>
        <taxon>Eukaryota</taxon>
        <taxon>Metazoa</taxon>
        <taxon>Ecdysozoa</taxon>
        <taxon>Arthropoda</taxon>
        <taxon>Hexapoda</taxon>
        <taxon>Insecta</taxon>
        <taxon>Pterygota</taxon>
        <taxon>Neoptera</taxon>
        <taxon>Endopterygota</taxon>
        <taxon>Hymenoptera</taxon>
        <taxon>Apocrita</taxon>
        <taxon>Proctotrupomorpha</taxon>
        <taxon>Chalcidoidea</taxon>
        <taxon>Aphelinidae</taxon>
        <taxon>Aphelininae</taxon>
        <taxon>Eretmocerus</taxon>
    </lineage>
</organism>
<evidence type="ECO:0000313" key="2">
    <source>
        <dbReference type="Proteomes" id="UP001239111"/>
    </source>
</evidence>
<dbReference type="EMBL" id="CM056744">
    <property type="protein sequence ID" value="KAJ8666712.1"/>
    <property type="molecule type" value="Genomic_DNA"/>
</dbReference>
<accession>A0ACC2N6L9</accession>
<dbReference type="Proteomes" id="UP001239111">
    <property type="component" value="Chromosome 4"/>
</dbReference>
<sequence>MCEPFLRVDKSVQTGHAVLEFGKGLSARKKLFGCSARYQYFQRPMVLIKCQKTQTEAVRISHKATQTEEKLRLLTAPAPRYIPTPKFLLAPGSIPTLPQDTPLDAPAVVDEEEYIPEPVNSQRRESLDAELYKMCELLEGAHADQLFNSVKRAQFLYNEKNIGFDEMCEQVEKECADII</sequence>
<name>A0ACC2N6L9_9HYME</name>
<protein>
    <submittedName>
        <fullName evidence="1">Uncharacterized protein</fullName>
    </submittedName>
</protein>
<reference evidence="1" key="1">
    <citation type="submission" date="2023-04" db="EMBL/GenBank/DDBJ databases">
        <title>A chromosome-level genome assembly of the parasitoid wasp Eretmocerus hayati.</title>
        <authorList>
            <person name="Zhong Y."/>
            <person name="Liu S."/>
            <person name="Liu Y."/>
        </authorList>
    </citation>
    <scope>NUCLEOTIDE SEQUENCE</scope>
    <source>
        <strain evidence="1">ZJU_SS_LIU_2023</strain>
    </source>
</reference>